<dbReference type="InterPro" id="IPR044685">
    <property type="entry name" value="CPD1-like"/>
</dbReference>
<dbReference type="SUPFAM" id="SSF46565">
    <property type="entry name" value="Chaperone J-domain"/>
    <property type="match status" value="1"/>
</dbReference>
<feature type="compositionally biased region" description="Low complexity" evidence="1">
    <location>
        <begin position="520"/>
        <end position="533"/>
    </location>
</feature>
<feature type="region of interest" description="Disordered" evidence="1">
    <location>
        <begin position="441"/>
        <end position="615"/>
    </location>
</feature>
<keyword evidence="2" id="KW-1133">Transmembrane helix</keyword>
<dbReference type="Pfam" id="PF23468">
    <property type="entry name" value="ARC6"/>
    <property type="match status" value="1"/>
</dbReference>
<feature type="compositionally biased region" description="Polar residues" evidence="1">
    <location>
        <begin position="534"/>
        <end position="561"/>
    </location>
</feature>
<name>K9VU73_9CYAN</name>
<dbReference type="SMART" id="SM00271">
    <property type="entry name" value="DnaJ"/>
    <property type="match status" value="1"/>
</dbReference>
<dbReference type="STRING" id="1173022.Cri9333_0012"/>
<feature type="compositionally biased region" description="Polar residues" evidence="1">
    <location>
        <begin position="481"/>
        <end position="519"/>
    </location>
</feature>
<feature type="compositionally biased region" description="Polar residues" evidence="1">
    <location>
        <begin position="576"/>
        <end position="606"/>
    </location>
</feature>
<organism evidence="4 5">
    <name type="scientific">Crinalium epipsammum PCC 9333</name>
    <dbReference type="NCBI Taxonomy" id="1173022"/>
    <lineage>
        <taxon>Bacteria</taxon>
        <taxon>Bacillati</taxon>
        <taxon>Cyanobacteriota</taxon>
        <taxon>Cyanophyceae</taxon>
        <taxon>Gomontiellales</taxon>
        <taxon>Gomontiellaceae</taxon>
        <taxon>Crinalium</taxon>
    </lineage>
</organism>
<evidence type="ECO:0000313" key="4">
    <source>
        <dbReference type="EMBL" id="AFZ11017.1"/>
    </source>
</evidence>
<evidence type="ECO:0000256" key="2">
    <source>
        <dbReference type="SAM" id="Phobius"/>
    </source>
</evidence>
<keyword evidence="4" id="KW-0346">Stress response</keyword>
<sequence length="812" mass="90034">MRIPLDYYRILGLPIQATTEQLQQAYRDRALQLPRREYSEVAIAARRQLLDQAYAVLAEPEQRAAYDGNFLNHAFDQPLEDLSDPTSSPNTEVDPFTPSLEITDEQFVGAMLILYDLGEYELVLKLSRPYLSSGDLRSSLDQGSLGEPQLVRADIVLTIGLACLELGREQWQQTQYENAATSLETGQKLLLSEGLFPAIRGEIQADLYKLRPYRVLELLALPTENAAERRHGLAMLQDMLQERGGIDGAGEDQSGLNIDDFLRFIQQLRGYLTSAEQEALFESEAKRPSAVATYLAVYALMARGFCQRQPALIVRAKQLLMRLGKRQDVHLEQAVCALLLGQTEQATRALELSQEHQSLVFIRENSQGSPDLLPGLCLYGERWLQTEVFPHFRDLSTEGVSLKDYFADPEIQAYLENLPSEVDSADDWAVVEAQRFAYSPTSATSPEALASTTSNGSHQFNGVGLGVTGKHNVNPHGATEPQPNNLPHAPKQQSNIGDYQQGNALESSSTKSNYTSQVPSSTGSTSSIGSISSLPTAQRSSPSQPRVDFKNTNLPSEGNPTRRQRQPRIREKADTSLANGQPRTEFTSDTFSSIDDLQPSPTSVSGRRTRSHSKRGANNRRVIFLTLAGILCLGILGFLLIRALQTNSKTAPNAILEAEQPLVQLDKPPVPIPSADSAISYQDGLLTEDTATEVIETWLSSKAEAMGETHQVEQLGEILVDPVLSRWQKRAEIAKKNNSYGQYTHAVVVKLVKTSNEQPDEARVEAEVDESAQFYENGVLSKSGSYDSKLKVRYDLVRQDNQWRIKNMKVLK</sequence>
<proteinExistence type="predicted"/>
<keyword evidence="2" id="KW-0812">Transmembrane</keyword>
<dbReference type="PROSITE" id="PS50076">
    <property type="entry name" value="DNAJ_2"/>
    <property type="match status" value="1"/>
</dbReference>
<dbReference type="InterPro" id="IPR001623">
    <property type="entry name" value="DnaJ_domain"/>
</dbReference>
<dbReference type="PANTHER" id="PTHR33925">
    <property type="entry name" value="PLASTID DIVISION PROTEIN CDP1, CHLOROPLASTIC-RELATED"/>
    <property type="match status" value="1"/>
</dbReference>
<dbReference type="Pfam" id="PF25515">
    <property type="entry name" value="Arm_PDR"/>
    <property type="match status" value="1"/>
</dbReference>
<keyword evidence="5" id="KW-1185">Reference proteome</keyword>
<dbReference type="EMBL" id="CP003620">
    <property type="protein sequence ID" value="AFZ11017.1"/>
    <property type="molecule type" value="Genomic_DNA"/>
</dbReference>
<protein>
    <submittedName>
        <fullName evidence="4">Heat shock protein DnaJ domain protein</fullName>
    </submittedName>
</protein>
<dbReference type="Pfam" id="PF00226">
    <property type="entry name" value="DnaJ"/>
    <property type="match status" value="1"/>
</dbReference>
<dbReference type="HOGENOM" id="CLU_364022_0_0_3"/>
<evidence type="ECO:0000256" key="1">
    <source>
        <dbReference type="SAM" id="MobiDB-lite"/>
    </source>
</evidence>
<feature type="domain" description="J" evidence="3">
    <location>
        <begin position="6"/>
        <end position="70"/>
    </location>
</feature>
<dbReference type="PANTHER" id="PTHR33925:SF1">
    <property type="entry name" value="PROTEIN ACCUMULATION AND REPLICATION OF CHLOROPLASTS 6, CHLOROPLASTIC"/>
    <property type="match status" value="1"/>
</dbReference>
<reference evidence="4 5" key="1">
    <citation type="submission" date="2012-06" db="EMBL/GenBank/DDBJ databases">
        <title>Finished chromosome of genome of Crinalium epipsammum PCC 9333.</title>
        <authorList>
            <consortium name="US DOE Joint Genome Institute"/>
            <person name="Gugger M."/>
            <person name="Coursin T."/>
            <person name="Rippka R."/>
            <person name="Tandeau De Marsac N."/>
            <person name="Huntemann M."/>
            <person name="Wei C.-L."/>
            <person name="Han J."/>
            <person name="Detter J.C."/>
            <person name="Han C."/>
            <person name="Tapia R."/>
            <person name="Davenport K."/>
            <person name="Daligault H."/>
            <person name="Erkkila T."/>
            <person name="Gu W."/>
            <person name="Munk A.C.C."/>
            <person name="Teshima H."/>
            <person name="Xu Y."/>
            <person name="Chain P."/>
            <person name="Chen A."/>
            <person name="Krypides N."/>
            <person name="Mavromatis K."/>
            <person name="Markowitz V."/>
            <person name="Szeto E."/>
            <person name="Ivanova N."/>
            <person name="Mikhailova N."/>
            <person name="Ovchinnikova G."/>
            <person name="Pagani I."/>
            <person name="Pati A."/>
            <person name="Goodwin L."/>
            <person name="Peters L."/>
            <person name="Pitluck S."/>
            <person name="Woyke T."/>
            <person name="Kerfeld C."/>
        </authorList>
    </citation>
    <scope>NUCLEOTIDE SEQUENCE [LARGE SCALE GENOMIC DNA]</scope>
    <source>
        <strain evidence="4 5">PCC 9333</strain>
    </source>
</reference>
<feature type="compositionally biased region" description="Polar residues" evidence="1">
    <location>
        <begin position="441"/>
        <end position="460"/>
    </location>
</feature>
<evidence type="ECO:0000313" key="5">
    <source>
        <dbReference type="Proteomes" id="UP000010472"/>
    </source>
</evidence>
<dbReference type="RefSeq" id="WP_015201161.1">
    <property type="nucleotide sequence ID" value="NC_019753.1"/>
</dbReference>
<dbReference type="Gene3D" id="1.10.287.110">
    <property type="entry name" value="DnaJ domain"/>
    <property type="match status" value="1"/>
</dbReference>
<dbReference type="PATRIC" id="fig|1173022.3.peg.13"/>
<dbReference type="InterPro" id="IPR036869">
    <property type="entry name" value="J_dom_sf"/>
</dbReference>
<evidence type="ECO:0000259" key="3">
    <source>
        <dbReference type="PROSITE" id="PS50076"/>
    </source>
</evidence>
<dbReference type="KEGG" id="cep:Cri9333_0012"/>
<dbReference type="InterPro" id="IPR057137">
    <property type="entry name" value="CDP1-like_a_solenoid_2"/>
</dbReference>
<dbReference type="OrthoDB" id="415891at2"/>
<dbReference type="AlphaFoldDB" id="K9VU73"/>
<dbReference type="Pfam" id="PF13355">
    <property type="entry name" value="ARC6-like_IMS"/>
    <property type="match status" value="1"/>
</dbReference>
<feature type="transmembrane region" description="Helical" evidence="2">
    <location>
        <begin position="622"/>
        <end position="641"/>
    </location>
</feature>
<dbReference type="eggNOG" id="COG0484">
    <property type="taxonomic scope" value="Bacteria"/>
</dbReference>
<accession>K9VU73</accession>
<gene>
    <name evidence="4" type="ORF">Cri9333_0012</name>
</gene>
<feature type="region of interest" description="Disordered" evidence="1">
    <location>
        <begin position="78"/>
        <end position="97"/>
    </location>
</feature>
<dbReference type="InterPro" id="IPR025344">
    <property type="entry name" value="CDP1-like_IMS"/>
</dbReference>
<dbReference type="Proteomes" id="UP000010472">
    <property type="component" value="Chromosome"/>
</dbReference>
<dbReference type="CDD" id="cd06257">
    <property type="entry name" value="DnaJ"/>
    <property type="match status" value="1"/>
</dbReference>
<keyword evidence="2" id="KW-0472">Membrane</keyword>
<dbReference type="InterPro" id="IPR058032">
    <property type="entry name" value="CDP1-like_a_solenoid_1"/>
</dbReference>